<protein>
    <submittedName>
        <fullName evidence="1">Uncharacterized protein</fullName>
    </submittedName>
</protein>
<evidence type="ECO:0000313" key="1">
    <source>
        <dbReference type="EMBL" id="MBB5174107.1"/>
    </source>
</evidence>
<accession>A0A840QS50</accession>
<sequence length="29" mass="3442">MRNSKSIDQGWHSQFIYVLMKVAMKEDAQ</sequence>
<name>A0A840QS50_9BACI</name>
<gene>
    <name evidence="1" type="ORF">HNQ41_002301</name>
</gene>
<dbReference type="EMBL" id="JACHHB010000010">
    <property type="protein sequence ID" value="MBB5174107.1"/>
    <property type="molecule type" value="Genomic_DNA"/>
</dbReference>
<proteinExistence type="predicted"/>
<evidence type="ECO:0000313" key="2">
    <source>
        <dbReference type="Proteomes" id="UP000551878"/>
    </source>
</evidence>
<comment type="caution">
    <text evidence="1">The sequence shown here is derived from an EMBL/GenBank/DDBJ whole genome shotgun (WGS) entry which is preliminary data.</text>
</comment>
<dbReference type="Proteomes" id="UP000551878">
    <property type="component" value="Unassembled WGS sequence"/>
</dbReference>
<keyword evidence="2" id="KW-1185">Reference proteome</keyword>
<organism evidence="1 2">
    <name type="scientific">Texcoconibacillus texcoconensis</name>
    <dbReference type="NCBI Taxonomy" id="1095777"/>
    <lineage>
        <taxon>Bacteria</taxon>
        <taxon>Bacillati</taxon>
        <taxon>Bacillota</taxon>
        <taxon>Bacilli</taxon>
        <taxon>Bacillales</taxon>
        <taxon>Bacillaceae</taxon>
        <taxon>Texcoconibacillus</taxon>
    </lineage>
</organism>
<dbReference type="AlphaFoldDB" id="A0A840QS50"/>
<reference evidence="1 2" key="1">
    <citation type="submission" date="2020-08" db="EMBL/GenBank/DDBJ databases">
        <title>Genomic Encyclopedia of Type Strains, Phase IV (KMG-IV): sequencing the most valuable type-strain genomes for metagenomic binning, comparative biology and taxonomic classification.</title>
        <authorList>
            <person name="Goeker M."/>
        </authorList>
    </citation>
    <scope>NUCLEOTIDE SEQUENCE [LARGE SCALE GENOMIC DNA]</scope>
    <source>
        <strain evidence="1 2">DSM 24696</strain>
    </source>
</reference>